<feature type="region of interest" description="Disordered" evidence="1">
    <location>
        <begin position="270"/>
        <end position="294"/>
    </location>
</feature>
<organism evidence="2 3">
    <name type="scientific">Marasmiellus scandens</name>
    <dbReference type="NCBI Taxonomy" id="2682957"/>
    <lineage>
        <taxon>Eukaryota</taxon>
        <taxon>Fungi</taxon>
        <taxon>Dikarya</taxon>
        <taxon>Basidiomycota</taxon>
        <taxon>Agaricomycotina</taxon>
        <taxon>Agaricomycetes</taxon>
        <taxon>Agaricomycetidae</taxon>
        <taxon>Agaricales</taxon>
        <taxon>Marasmiineae</taxon>
        <taxon>Omphalotaceae</taxon>
        <taxon>Marasmiellus</taxon>
    </lineage>
</organism>
<feature type="region of interest" description="Disordered" evidence="1">
    <location>
        <begin position="43"/>
        <end position="159"/>
    </location>
</feature>
<feature type="compositionally biased region" description="Basic residues" evidence="1">
    <location>
        <begin position="133"/>
        <end position="144"/>
    </location>
</feature>
<comment type="caution">
    <text evidence="2">The sequence shown here is derived from an EMBL/GenBank/DDBJ whole genome shotgun (WGS) entry which is preliminary data.</text>
</comment>
<keyword evidence="3" id="KW-1185">Reference proteome</keyword>
<accession>A0ABR1IPX6</accession>
<name>A0ABR1IPX6_9AGAR</name>
<dbReference type="Gene3D" id="3.60.130.30">
    <property type="match status" value="1"/>
</dbReference>
<proteinExistence type="predicted"/>
<evidence type="ECO:0000313" key="2">
    <source>
        <dbReference type="EMBL" id="KAK7438113.1"/>
    </source>
</evidence>
<feature type="compositionally biased region" description="Low complexity" evidence="1">
    <location>
        <begin position="107"/>
        <end position="126"/>
    </location>
</feature>
<evidence type="ECO:0000256" key="1">
    <source>
        <dbReference type="SAM" id="MobiDB-lite"/>
    </source>
</evidence>
<feature type="compositionally biased region" description="Basic residues" evidence="1">
    <location>
        <begin position="281"/>
        <end position="294"/>
    </location>
</feature>
<feature type="compositionally biased region" description="Low complexity" evidence="1">
    <location>
        <begin position="56"/>
        <end position="85"/>
    </location>
</feature>
<protein>
    <submittedName>
        <fullName evidence="2">Uncharacterized protein</fullName>
    </submittedName>
</protein>
<feature type="compositionally biased region" description="Basic residues" evidence="1">
    <location>
        <begin position="97"/>
        <end position="106"/>
    </location>
</feature>
<reference evidence="2 3" key="1">
    <citation type="submission" date="2024-01" db="EMBL/GenBank/DDBJ databases">
        <title>A draft genome for the cacao thread blight pathogen Marasmiellus scandens.</title>
        <authorList>
            <person name="Baruah I.K."/>
            <person name="Leung J."/>
            <person name="Bukari Y."/>
            <person name="Amoako-Attah I."/>
            <person name="Meinhardt L.W."/>
            <person name="Bailey B.A."/>
            <person name="Cohen S.P."/>
        </authorList>
    </citation>
    <scope>NUCLEOTIDE SEQUENCE [LARGE SCALE GENOMIC DNA]</scope>
    <source>
        <strain evidence="2 3">GH-19</strain>
    </source>
</reference>
<dbReference type="EMBL" id="JBANRG010000081">
    <property type="protein sequence ID" value="KAK7438113.1"/>
    <property type="molecule type" value="Genomic_DNA"/>
</dbReference>
<sequence length="529" mass="58090">MRVKTCSGTLFAEWGGTYVPVPAGFDLAETIRIRQSDQFKYTDSVGDCPPLDEDPSLSTGSSPISSPISSPLSSPLPSPQLTASPICAARSGAVGEKRKRKTRRSTKSVAPAKSAASDAAPELSAAPNPIQKKSTRRSHVARAAKRSEAHATQSPTAYEPRISLAQTAVSNAEPASSNLESRNMTTATLGYCCNPNRVSEDAALERKKWTLGELCGPGSLGFELVSVKDLQGPIPIIDSSGLVIGVASPPPIKDGKSDWMGVNSDAVSALERERDGPPAKPNKKCKAKGVRKPGLKLSEQHRRGDFGAQATGFSANGGMQYAKRFYHSEKVKRAMDRLLQHPAFVRIAGHGSAIFTTWAPKLFQYYSECMDKVLENNPSVYFNFCNSIFAAATFNFGPQTVALEHVDHLNYIYSLCSITALGFYDYTRGGHLILWDLKLVIEFPPGWTILIPSSYLRHGNTDIAPGEKRFSFTQYTSGSLFRYMDSNFKMWTQMTKEEEKQSKITQKERVDDSFVMYSTLQELQEMYCI</sequence>
<gene>
    <name evidence="2" type="ORF">VKT23_018280</name>
</gene>
<evidence type="ECO:0000313" key="3">
    <source>
        <dbReference type="Proteomes" id="UP001498398"/>
    </source>
</evidence>
<dbReference type="Proteomes" id="UP001498398">
    <property type="component" value="Unassembled WGS sequence"/>
</dbReference>